<protein>
    <submittedName>
        <fullName evidence="2">Uncharacterized protein</fullName>
    </submittedName>
</protein>
<evidence type="ECO:0000256" key="1">
    <source>
        <dbReference type="SAM" id="MobiDB-lite"/>
    </source>
</evidence>
<dbReference type="EMBL" id="BDGG01000015">
    <property type="protein sequence ID" value="GAV07555.1"/>
    <property type="molecule type" value="Genomic_DNA"/>
</dbReference>
<comment type="caution">
    <text evidence="2">The sequence shown here is derived from an EMBL/GenBank/DDBJ whole genome shotgun (WGS) entry which is preliminary data.</text>
</comment>
<dbReference type="Proteomes" id="UP000186922">
    <property type="component" value="Unassembled WGS sequence"/>
</dbReference>
<accession>A0A1D1W1X5</accession>
<feature type="compositionally biased region" description="Polar residues" evidence="1">
    <location>
        <begin position="7"/>
        <end position="16"/>
    </location>
</feature>
<proteinExistence type="predicted"/>
<feature type="region of interest" description="Disordered" evidence="1">
    <location>
        <begin position="1"/>
        <end position="26"/>
    </location>
</feature>
<name>A0A1D1W1X5_RAMVA</name>
<evidence type="ECO:0000313" key="2">
    <source>
        <dbReference type="EMBL" id="GAV07555.1"/>
    </source>
</evidence>
<organism evidence="2 3">
    <name type="scientific">Ramazzottius varieornatus</name>
    <name type="common">Water bear</name>
    <name type="synonym">Tardigrade</name>
    <dbReference type="NCBI Taxonomy" id="947166"/>
    <lineage>
        <taxon>Eukaryota</taxon>
        <taxon>Metazoa</taxon>
        <taxon>Ecdysozoa</taxon>
        <taxon>Tardigrada</taxon>
        <taxon>Eutardigrada</taxon>
        <taxon>Parachela</taxon>
        <taxon>Hypsibioidea</taxon>
        <taxon>Ramazzottiidae</taxon>
        <taxon>Ramazzottius</taxon>
    </lineage>
</organism>
<keyword evidence="3" id="KW-1185">Reference proteome</keyword>
<dbReference type="AlphaFoldDB" id="A0A1D1W1X5"/>
<reference evidence="2 3" key="1">
    <citation type="journal article" date="2016" name="Nat. Commun.">
        <title>Extremotolerant tardigrade genome and improved radiotolerance of human cultured cells by tardigrade-unique protein.</title>
        <authorList>
            <person name="Hashimoto T."/>
            <person name="Horikawa D.D."/>
            <person name="Saito Y."/>
            <person name="Kuwahara H."/>
            <person name="Kozuka-Hata H."/>
            <person name="Shin-I T."/>
            <person name="Minakuchi Y."/>
            <person name="Ohishi K."/>
            <person name="Motoyama A."/>
            <person name="Aizu T."/>
            <person name="Enomoto A."/>
            <person name="Kondo K."/>
            <person name="Tanaka S."/>
            <person name="Hara Y."/>
            <person name="Koshikawa S."/>
            <person name="Sagara H."/>
            <person name="Miura T."/>
            <person name="Yokobori S."/>
            <person name="Miyagawa K."/>
            <person name="Suzuki Y."/>
            <person name="Kubo T."/>
            <person name="Oyama M."/>
            <person name="Kohara Y."/>
            <person name="Fujiyama A."/>
            <person name="Arakawa K."/>
            <person name="Katayama T."/>
            <person name="Toyoda A."/>
            <person name="Kunieda T."/>
        </authorList>
    </citation>
    <scope>NUCLEOTIDE SEQUENCE [LARGE SCALE GENOMIC DNA]</scope>
    <source>
        <strain evidence="2 3">YOKOZUNA-1</strain>
    </source>
</reference>
<evidence type="ECO:0000313" key="3">
    <source>
        <dbReference type="Proteomes" id="UP000186922"/>
    </source>
</evidence>
<sequence length="100" mass="11360">MDFRKIPSSSQNSFGPRSSGPHRRNFARNRSFWDSVAVLTSESSPERGLPRTSTRSDGIRFGTCEQLSHCKGLFHPSLIVSLRNQLFWIGVRLLKDRIPS</sequence>
<gene>
    <name evidence="2" type="primary">RvY_17378-1</name>
    <name evidence="2" type="synonym">RvY_17378.1</name>
    <name evidence="2" type="ORF">RvY_17378</name>
</gene>